<comment type="caution">
    <text evidence="16">The sequence shown here is derived from an EMBL/GenBank/DDBJ whole genome shotgun (WGS) entry which is preliminary data.</text>
</comment>
<dbReference type="GO" id="GO:0002115">
    <property type="term" value="P:store-operated calcium entry"/>
    <property type="evidence" value="ECO:0007669"/>
    <property type="project" value="TreeGrafter"/>
</dbReference>
<keyword evidence="11 14" id="KW-0472">Membrane</keyword>
<dbReference type="GO" id="GO:0051049">
    <property type="term" value="P:regulation of transport"/>
    <property type="evidence" value="ECO:0007669"/>
    <property type="project" value="UniProtKB-ARBA"/>
</dbReference>
<dbReference type="InterPro" id="IPR037608">
    <property type="entry name" value="STIM1/2"/>
</dbReference>
<dbReference type="InterPro" id="IPR013761">
    <property type="entry name" value="SAM/pointed_sf"/>
</dbReference>
<accession>A0AAN8JB19</accession>
<evidence type="ECO:0000256" key="7">
    <source>
        <dbReference type="ARBA" id="ARBA00022837"/>
    </source>
</evidence>
<dbReference type="Gene3D" id="1.20.5.340">
    <property type="match status" value="1"/>
</dbReference>
<feature type="coiled-coil region" evidence="12">
    <location>
        <begin position="253"/>
        <end position="283"/>
    </location>
</feature>
<evidence type="ECO:0000256" key="10">
    <source>
        <dbReference type="ARBA" id="ARBA00023065"/>
    </source>
</evidence>
<reference evidence="16 17" key="1">
    <citation type="submission" date="2024-01" db="EMBL/GenBank/DDBJ databases">
        <title>The genome of the rayed Mediterranean limpet Patella caerulea (Linnaeus, 1758).</title>
        <authorList>
            <person name="Anh-Thu Weber A."/>
            <person name="Halstead-Nussloch G."/>
        </authorList>
    </citation>
    <scope>NUCLEOTIDE SEQUENCE [LARGE SCALE GENOMIC DNA]</scope>
    <source>
        <strain evidence="16">AATW-2023a</strain>
        <tissue evidence="16">Whole specimen</tissue>
    </source>
</reference>
<dbReference type="AlphaFoldDB" id="A0AAN8JB19"/>
<dbReference type="FunFam" id="1.10.238.180:FF:000001">
    <property type="entry name" value="Stromal interaction molecule 1"/>
    <property type="match status" value="1"/>
</dbReference>
<dbReference type="EMBL" id="JAZGQO010000011">
    <property type="protein sequence ID" value="KAK6172359.1"/>
    <property type="molecule type" value="Genomic_DNA"/>
</dbReference>
<evidence type="ECO:0000256" key="8">
    <source>
        <dbReference type="ARBA" id="ARBA00022989"/>
    </source>
</evidence>
<name>A0AAN8JB19_PATCE</name>
<gene>
    <name evidence="16" type="ORF">SNE40_016032</name>
</gene>
<evidence type="ECO:0000256" key="3">
    <source>
        <dbReference type="ARBA" id="ARBA00022568"/>
    </source>
</evidence>
<evidence type="ECO:0000256" key="14">
    <source>
        <dbReference type="SAM" id="Phobius"/>
    </source>
</evidence>
<organism evidence="16 17">
    <name type="scientific">Patella caerulea</name>
    <name type="common">Rayed Mediterranean limpet</name>
    <dbReference type="NCBI Taxonomy" id="87958"/>
    <lineage>
        <taxon>Eukaryota</taxon>
        <taxon>Metazoa</taxon>
        <taxon>Spiralia</taxon>
        <taxon>Lophotrochozoa</taxon>
        <taxon>Mollusca</taxon>
        <taxon>Gastropoda</taxon>
        <taxon>Patellogastropoda</taxon>
        <taxon>Patelloidea</taxon>
        <taxon>Patellidae</taxon>
        <taxon>Patella</taxon>
    </lineage>
</organism>
<keyword evidence="4 14" id="KW-0812">Transmembrane</keyword>
<dbReference type="GO" id="GO:0005509">
    <property type="term" value="F:calcium ion binding"/>
    <property type="evidence" value="ECO:0007669"/>
    <property type="project" value="TreeGrafter"/>
</dbReference>
<evidence type="ECO:0000256" key="9">
    <source>
        <dbReference type="ARBA" id="ARBA00023054"/>
    </source>
</evidence>
<dbReference type="Gene3D" id="1.10.238.180">
    <property type="match status" value="1"/>
</dbReference>
<feature type="compositionally biased region" description="Basic residues" evidence="13">
    <location>
        <begin position="536"/>
        <end position="555"/>
    </location>
</feature>
<evidence type="ECO:0000256" key="1">
    <source>
        <dbReference type="ARBA" id="ARBA00004479"/>
    </source>
</evidence>
<feature type="region of interest" description="Disordered" evidence="13">
    <location>
        <begin position="536"/>
        <end position="563"/>
    </location>
</feature>
<dbReference type="Pfam" id="PF00536">
    <property type="entry name" value="SAM_1"/>
    <property type="match status" value="1"/>
</dbReference>
<comment type="subcellular location">
    <subcellularLocation>
        <location evidence="1">Membrane</location>
        <topology evidence="1">Single-pass type I membrane protein</topology>
    </subcellularLocation>
</comment>
<dbReference type="GO" id="GO:0005246">
    <property type="term" value="F:calcium channel regulator activity"/>
    <property type="evidence" value="ECO:0007669"/>
    <property type="project" value="InterPro"/>
</dbReference>
<dbReference type="Proteomes" id="UP001347796">
    <property type="component" value="Unassembled WGS sequence"/>
</dbReference>
<proteinExistence type="predicted"/>
<evidence type="ECO:0000313" key="17">
    <source>
        <dbReference type="Proteomes" id="UP001347796"/>
    </source>
</evidence>
<dbReference type="PROSITE" id="PS50105">
    <property type="entry name" value="SAM_DOMAIN"/>
    <property type="match status" value="1"/>
</dbReference>
<dbReference type="SUPFAM" id="SSF47769">
    <property type="entry name" value="SAM/Pointed domain"/>
    <property type="match status" value="1"/>
</dbReference>
<sequence length="704" mass="78631">MNLGSVNFITPMTLSISIQMTLNVTFLLSLLLGVCLGSSGTLGLVGDLPEGTSDQGPVVYDCEEHDDQFDQCQKDKVGYEAIVALHTLIDDDKNGNVDLQESDEFLRDELQMTDGHEKQQKFHGNDKLVTVDDLWRIWRGSEVYNWTVDDVLVWLDEHVDLPEYSEKFRANNIDGQALPRLACNKSPFMSMIGINNIVHKQKLFLKAMDLVLFGTPKKVHNYVKDVVLLTSLVVAIGGCWFAYMHHRYSQQHVQKLMKDLESLQKAEEALQELQEKLHITEGDNLSSLAGHYQDSSMNSVRTKAPHEETAEEISRFKIAEAELEQVRSALRRAEKELEHENKWSAPSQLQCWLQYTFEVEQIHFNAKRHAAELQLQSTKENCERIKKRNKAFFGSLRMAHSTSLDDIDQQILNARASLAEVKNDLQERLQRWSAIEQMCGFPIMTNPGMPTLKQLLEREVSQGQYGALRAANLGPVGVDDADEDLPPSYPAALLSSSKSCNGFIIRPKTFSVTDRKCNKFRSQSLCGDILTPPKYKTTRSKSHHTIGLQSHKKHGMGSQGSLSRVGLSRVNHTNGSSMTPESASPNNGHGPVLFNLGENISSPQPDLIGQMVAKYHNNGSSNIVPSHGKALKHSQSYDLASSASESSLTSLTDKRSQSSSALKHLATSPIPEDLALYSDNSLKKDKKKKSSLLKMFTGKSKVKK</sequence>
<dbReference type="Gene3D" id="1.10.150.50">
    <property type="entry name" value="Transcription Factor, Ets-1"/>
    <property type="match status" value="1"/>
</dbReference>
<evidence type="ECO:0000256" key="2">
    <source>
        <dbReference type="ARBA" id="ARBA00022448"/>
    </source>
</evidence>
<keyword evidence="8 14" id="KW-1133">Transmembrane helix</keyword>
<evidence type="ECO:0000256" key="4">
    <source>
        <dbReference type="ARBA" id="ARBA00022692"/>
    </source>
</evidence>
<dbReference type="GO" id="GO:0006874">
    <property type="term" value="P:intracellular calcium ion homeostasis"/>
    <property type="evidence" value="ECO:0007669"/>
    <property type="project" value="TreeGrafter"/>
</dbReference>
<dbReference type="Pfam" id="PF25578">
    <property type="entry name" value="EF-hand_STIM1"/>
    <property type="match status" value="1"/>
</dbReference>
<evidence type="ECO:0000256" key="5">
    <source>
        <dbReference type="ARBA" id="ARBA00022723"/>
    </source>
</evidence>
<dbReference type="Gene3D" id="1.10.287.3550">
    <property type="match status" value="1"/>
</dbReference>
<dbReference type="PANTHER" id="PTHR15136">
    <property type="entry name" value="STROMAL INTERACTION MOLECULE HOMOLOG"/>
    <property type="match status" value="1"/>
</dbReference>
<keyword evidence="6" id="KW-0732">Signal</keyword>
<protein>
    <recommendedName>
        <fullName evidence="15">SAM domain-containing protein</fullName>
    </recommendedName>
</protein>
<dbReference type="InterPro" id="IPR032393">
    <property type="entry name" value="SOAR_STIM1/2"/>
</dbReference>
<evidence type="ECO:0000256" key="6">
    <source>
        <dbReference type="ARBA" id="ARBA00022729"/>
    </source>
</evidence>
<dbReference type="Pfam" id="PF16533">
    <property type="entry name" value="SOAR"/>
    <property type="match status" value="1"/>
</dbReference>
<keyword evidence="10" id="KW-0406">Ion transport</keyword>
<keyword evidence="3" id="KW-0109">Calcium transport</keyword>
<keyword evidence="9 12" id="KW-0175">Coiled coil</keyword>
<keyword evidence="2" id="KW-0813">Transport</keyword>
<feature type="transmembrane region" description="Helical" evidence="14">
    <location>
        <begin position="226"/>
        <end position="244"/>
    </location>
</feature>
<evidence type="ECO:0000256" key="11">
    <source>
        <dbReference type="ARBA" id="ARBA00023136"/>
    </source>
</evidence>
<dbReference type="InterPro" id="IPR001660">
    <property type="entry name" value="SAM"/>
</dbReference>
<feature type="transmembrane region" description="Helical" evidence="14">
    <location>
        <begin position="20"/>
        <end position="45"/>
    </location>
</feature>
<evidence type="ECO:0000256" key="12">
    <source>
        <dbReference type="SAM" id="Coils"/>
    </source>
</evidence>
<dbReference type="SMART" id="SM00454">
    <property type="entry name" value="SAM"/>
    <property type="match status" value="1"/>
</dbReference>
<evidence type="ECO:0000256" key="13">
    <source>
        <dbReference type="SAM" id="MobiDB-lite"/>
    </source>
</evidence>
<feature type="coiled-coil region" evidence="12">
    <location>
        <begin position="368"/>
        <end position="424"/>
    </location>
</feature>
<dbReference type="GO" id="GO:0005783">
    <property type="term" value="C:endoplasmic reticulum"/>
    <property type="evidence" value="ECO:0007669"/>
    <property type="project" value="TreeGrafter"/>
</dbReference>
<dbReference type="CDD" id="cd11722">
    <property type="entry name" value="SOAR"/>
    <property type="match status" value="1"/>
</dbReference>
<keyword evidence="17" id="KW-1185">Reference proteome</keyword>
<feature type="domain" description="SAM" evidence="15">
    <location>
        <begin position="146"/>
        <end position="213"/>
    </location>
</feature>
<dbReference type="GO" id="GO:0005886">
    <property type="term" value="C:plasma membrane"/>
    <property type="evidence" value="ECO:0007669"/>
    <property type="project" value="TreeGrafter"/>
</dbReference>
<keyword evidence="5" id="KW-0479">Metal-binding</keyword>
<feature type="region of interest" description="Disordered" evidence="13">
    <location>
        <begin position="643"/>
        <end position="665"/>
    </location>
</feature>
<keyword evidence="7" id="KW-0106">Calcium</keyword>
<evidence type="ECO:0000313" key="16">
    <source>
        <dbReference type="EMBL" id="KAK6172359.1"/>
    </source>
</evidence>
<dbReference type="PANTHER" id="PTHR15136:SF5">
    <property type="entry name" value="STROMAL INTERACTION MOLECULE HOMOLOG"/>
    <property type="match status" value="1"/>
</dbReference>
<dbReference type="InterPro" id="IPR057835">
    <property type="entry name" value="EF-hand_STIM1/2"/>
</dbReference>
<evidence type="ECO:0000259" key="15">
    <source>
        <dbReference type="PROSITE" id="PS50105"/>
    </source>
</evidence>